<evidence type="ECO:0000313" key="2">
    <source>
        <dbReference type="Proteomes" id="UP000789405"/>
    </source>
</evidence>
<organism evidence="1 2">
    <name type="scientific">Dentiscutata erythropus</name>
    <dbReference type="NCBI Taxonomy" id="1348616"/>
    <lineage>
        <taxon>Eukaryota</taxon>
        <taxon>Fungi</taxon>
        <taxon>Fungi incertae sedis</taxon>
        <taxon>Mucoromycota</taxon>
        <taxon>Glomeromycotina</taxon>
        <taxon>Glomeromycetes</taxon>
        <taxon>Diversisporales</taxon>
        <taxon>Gigasporaceae</taxon>
        <taxon>Dentiscutata</taxon>
    </lineage>
</organism>
<dbReference type="AlphaFoldDB" id="A0A9N9EGG2"/>
<proteinExistence type="predicted"/>
<reference evidence="1" key="1">
    <citation type="submission" date="2021-06" db="EMBL/GenBank/DDBJ databases">
        <authorList>
            <person name="Kallberg Y."/>
            <person name="Tangrot J."/>
            <person name="Rosling A."/>
        </authorList>
    </citation>
    <scope>NUCLEOTIDE SEQUENCE</scope>
    <source>
        <strain evidence="1">MA453B</strain>
    </source>
</reference>
<evidence type="ECO:0000313" key="1">
    <source>
        <dbReference type="EMBL" id="CAG8672932.1"/>
    </source>
</evidence>
<protein>
    <submittedName>
        <fullName evidence="1">5086_t:CDS:1</fullName>
    </submittedName>
</protein>
<dbReference type="Proteomes" id="UP000789405">
    <property type="component" value="Unassembled WGS sequence"/>
</dbReference>
<sequence>MPDPIWVHFTQLGHVIEFKQKRRECNYYQQQINDALRAAYSNDISTSATAASASTSTVVAFSSLPASLVTTTSSVSNNKVSFKNITRS</sequence>
<accession>A0A9N9EGG2</accession>
<comment type="caution">
    <text evidence="1">The sequence shown here is derived from an EMBL/GenBank/DDBJ whole genome shotgun (WGS) entry which is preliminary data.</text>
</comment>
<gene>
    <name evidence="1" type="ORF">DERYTH_LOCUS11350</name>
</gene>
<keyword evidence="2" id="KW-1185">Reference proteome</keyword>
<dbReference type="EMBL" id="CAJVPY010006975">
    <property type="protein sequence ID" value="CAG8672932.1"/>
    <property type="molecule type" value="Genomic_DNA"/>
</dbReference>
<name>A0A9N9EGG2_9GLOM</name>